<proteinExistence type="predicted"/>
<reference evidence="5 6" key="1">
    <citation type="submission" date="2016-06" db="EMBL/GenBank/DDBJ databases">
        <title>Genome of Rhinopithecus bieti.</title>
        <authorList>
            <person name="Wu"/>
            <person name="C.-I. and Zhang"/>
            <person name="Y."/>
        </authorList>
    </citation>
    <scope>NUCLEOTIDE SEQUENCE</scope>
</reference>
<reference evidence="5" key="2">
    <citation type="submission" date="2025-08" db="UniProtKB">
        <authorList>
            <consortium name="Ensembl"/>
        </authorList>
    </citation>
    <scope>IDENTIFICATION</scope>
</reference>
<evidence type="ECO:0000256" key="2">
    <source>
        <dbReference type="ARBA" id="ARBA00023043"/>
    </source>
</evidence>
<dbReference type="InterPro" id="IPR050776">
    <property type="entry name" value="Ank_Repeat/CDKN_Inhibitor"/>
</dbReference>
<dbReference type="InterPro" id="IPR002110">
    <property type="entry name" value="Ankyrin_rpt"/>
</dbReference>
<dbReference type="PANTHER" id="PTHR24201">
    <property type="entry name" value="ANK_REP_REGION DOMAIN-CONTAINING PROTEIN"/>
    <property type="match status" value="1"/>
</dbReference>
<dbReference type="GO" id="GO:2000045">
    <property type="term" value="P:regulation of G1/S transition of mitotic cell cycle"/>
    <property type="evidence" value="ECO:0007669"/>
    <property type="project" value="TreeGrafter"/>
</dbReference>
<accession>A0A2K6L4C4</accession>
<reference evidence="5" key="3">
    <citation type="submission" date="2025-09" db="UniProtKB">
        <authorList>
            <consortium name="Ensembl"/>
        </authorList>
    </citation>
    <scope>IDENTIFICATION</scope>
</reference>
<evidence type="ECO:0000256" key="1">
    <source>
        <dbReference type="ARBA" id="ARBA00022737"/>
    </source>
</evidence>
<dbReference type="GO" id="GO:0004861">
    <property type="term" value="F:cyclin-dependent protein serine/threonine kinase inhibitor activity"/>
    <property type="evidence" value="ECO:0007669"/>
    <property type="project" value="TreeGrafter"/>
</dbReference>
<evidence type="ECO:0000313" key="5">
    <source>
        <dbReference type="Ensembl" id="ENSRBIP00000018372.1"/>
    </source>
</evidence>
<dbReference type="Proteomes" id="UP000233180">
    <property type="component" value="Unassembled WGS sequence"/>
</dbReference>
<protein>
    <submittedName>
        <fullName evidence="5">Cyclin dependent kinase inhibitor 2A</fullName>
    </submittedName>
</protein>
<organism evidence="5 6">
    <name type="scientific">Rhinopithecus bieti</name>
    <name type="common">Black snub-nosed monkey</name>
    <name type="synonym">Pygathrix bieti</name>
    <dbReference type="NCBI Taxonomy" id="61621"/>
    <lineage>
        <taxon>Eukaryota</taxon>
        <taxon>Metazoa</taxon>
        <taxon>Chordata</taxon>
        <taxon>Craniata</taxon>
        <taxon>Vertebrata</taxon>
        <taxon>Euteleostomi</taxon>
        <taxon>Mammalia</taxon>
        <taxon>Eutheria</taxon>
        <taxon>Euarchontoglires</taxon>
        <taxon>Primates</taxon>
        <taxon>Haplorrhini</taxon>
        <taxon>Catarrhini</taxon>
        <taxon>Cercopithecidae</taxon>
        <taxon>Colobinae</taxon>
        <taxon>Rhinopithecus</taxon>
    </lineage>
</organism>
<dbReference type="InterPro" id="IPR036770">
    <property type="entry name" value="Ankyrin_rpt-contain_sf"/>
</dbReference>
<dbReference type="GO" id="GO:0019901">
    <property type="term" value="F:protein kinase binding"/>
    <property type="evidence" value="ECO:0007669"/>
    <property type="project" value="TreeGrafter"/>
</dbReference>
<dbReference type="AlphaFoldDB" id="A0A2K6L4C4"/>
<dbReference type="GO" id="GO:0005737">
    <property type="term" value="C:cytoplasm"/>
    <property type="evidence" value="ECO:0007669"/>
    <property type="project" value="TreeGrafter"/>
</dbReference>
<dbReference type="PROSITE" id="PS50088">
    <property type="entry name" value="ANK_REPEAT"/>
    <property type="match status" value="1"/>
</dbReference>
<dbReference type="GeneTree" id="ENSGT00940000165099"/>
<keyword evidence="6" id="KW-1185">Reference proteome</keyword>
<dbReference type="SUPFAM" id="SSF48403">
    <property type="entry name" value="Ankyrin repeat"/>
    <property type="match status" value="1"/>
</dbReference>
<name>A0A2K6L4C4_RHIBE</name>
<dbReference type="Ensembl" id="ENSRBIT00000042232.1">
    <property type="protein sequence ID" value="ENSRBIP00000018372.1"/>
    <property type="gene ID" value="ENSRBIG00000033170.1"/>
</dbReference>
<dbReference type="GO" id="GO:0008285">
    <property type="term" value="P:negative regulation of cell population proliferation"/>
    <property type="evidence" value="ECO:0007669"/>
    <property type="project" value="TreeGrafter"/>
</dbReference>
<dbReference type="PANTHER" id="PTHR24201:SF8">
    <property type="entry name" value="CYCLIN-DEPENDENT KINASE 4 INHIBITOR B"/>
    <property type="match status" value="1"/>
</dbReference>
<evidence type="ECO:0000313" key="6">
    <source>
        <dbReference type="Proteomes" id="UP000233180"/>
    </source>
</evidence>
<keyword evidence="1" id="KW-0677">Repeat</keyword>
<feature type="region of interest" description="Disordered" evidence="4">
    <location>
        <begin position="1"/>
        <end position="22"/>
    </location>
</feature>
<keyword evidence="2 3" id="KW-0040">ANK repeat</keyword>
<dbReference type="GO" id="GO:0005634">
    <property type="term" value="C:nucleus"/>
    <property type="evidence" value="ECO:0007669"/>
    <property type="project" value="TreeGrafter"/>
</dbReference>
<sequence>MREENKGMPSGGDSDEGLTSAAARGLVEKVRQLLEAGADPNGVNRFGRRAIQVHDDGAAAHVAEALLLTGARPNCADPRHLSPPTGGLLDTLVVLHRAGARLDVRDAWGRLPVDLAEERGHRDVAGYLRAATGD</sequence>
<dbReference type="Gene3D" id="1.25.40.20">
    <property type="entry name" value="Ankyrin repeat-containing domain"/>
    <property type="match status" value="1"/>
</dbReference>
<evidence type="ECO:0000256" key="3">
    <source>
        <dbReference type="PROSITE-ProRule" id="PRU00023"/>
    </source>
</evidence>
<evidence type="ECO:0000256" key="4">
    <source>
        <dbReference type="SAM" id="MobiDB-lite"/>
    </source>
</evidence>
<feature type="repeat" description="ANK" evidence="3">
    <location>
        <begin position="13"/>
        <end position="45"/>
    </location>
</feature>